<evidence type="ECO:0000256" key="1">
    <source>
        <dbReference type="SAM" id="MobiDB-lite"/>
    </source>
</evidence>
<dbReference type="Proteomes" id="UP001497497">
    <property type="component" value="Unassembled WGS sequence"/>
</dbReference>
<feature type="region of interest" description="Disordered" evidence="1">
    <location>
        <begin position="89"/>
        <end position="135"/>
    </location>
</feature>
<feature type="compositionally biased region" description="Polar residues" evidence="1">
    <location>
        <begin position="98"/>
        <end position="112"/>
    </location>
</feature>
<evidence type="ECO:0000313" key="3">
    <source>
        <dbReference type="Proteomes" id="UP001497497"/>
    </source>
</evidence>
<proteinExistence type="predicted"/>
<keyword evidence="3" id="KW-1185">Reference proteome</keyword>
<name>A0AAV2IQJ0_LYMST</name>
<accession>A0AAV2IQJ0</accession>
<evidence type="ECO:0000313" key="2">
    <source>
        <dbReference type="EMBL" id="CAL1548466.1"/>
    </source>
</evidence>
<reference evidence="2 3" key="1">
    <citation type="submission" date="2024-04" db="EMBL/GenBank/DDBJ databases">
        <authorList>
            <consortium name="Genoscope - CEA"/>
            <person name="William W."/>
        </authorList>
    </citation>
    <scope>NUCLEOTIDE SEQUENCE [LARGE SCALE GENOMIC DNA]</scope>
</reference>
<protein>
    <submittedName>
        <fullName evidence="2">Uncharacterized protein</fullName>
    </submittedName>
</protein>
<gene>
    <name evidence="2" type="ORF">GSLYS_00021783001</name>
</gene>
<dbReference type="AlphaFoldDB" id="A0AAV2IQJ0"/>
<dbReference type="EMBL" id="CAXITT010001364">
    <property type="protein sequence ID" value="CAL1548466.1"/>
    <property type="molecule type" value="Genomic_DNA"/>
</dbReference>
<feature type="non-terminal residue" evidence="2">
    <location>
        <position position="135"/>
    </location>
</feature>
<comment type="caution">
    <text evidence="2">The sequence shown here is derived from an EMBL/GenBank/DDBJ whole genome shotgun (WGS) entry which is preliminary data.</text>
</comment>
<sequence>EKIKDSAPVKTTDKGTKMVSFGKSSQVSNSAACDTTLDMSVIEGNNADNADNMSSKADESLMELSFSNLSKAKPGATSSVTDASFLSKSFKQYRDSPGPTSKSTAKTMNSKTVSESSDDSELDVSVEMSNLSISE</sequence>
<organism evidence="2 3">
    <name type="scientific">Lymnaea stagnalis</name>
    <name type="common">Great pond snail</name>
    <name type="synonym">Helix stagnalis</name>
    <dbReference type="NCBI Taxonomy" id="6523"/>
    <lineage>
        <taxon>Eukaryota</taxon>
        <taxon>Metazoa</taxon>
        <taxon>Spiralia</taxon>
        <taxon>Lophotrochozoa</taxon>
        <taxon>Mollusca</taxon>
        <taxon>Gastropoda</taxon>
        <taxon>Heterobranchia</taxon>
        <taxon>Euthyneura</taxon>
        <taxon>Panpulmonata</taxon>
        <taxon>Hygrophila</taxon>
        <taxon>Lymnaeoidea</taxon>
        <taxon>Lymnaeidae</taxon>
        <taxon>Lymnaea</taxon>
    </lineage>
</organism>
<feature type="non-terminal residue" evidence="2">
    <location>
        <position position="1"/>
    </location>
</feature>